<dbReference type="AlphaFoldDB" id="A0A5Q2RI44"/>
<dbReference type="HAMAP" id="MF_02006">
    <property type="entry name" value="Tyr_tRNA_synth_type1"/>
    <property type="match status" value="1"/>
</dbReference>
<keyword evidence="5 10" id="KW-0694">RNA-binding</keyword>
<evidence type="ECO:0000256" key="11">
    <source>
        <dbReference type="SAM" id="MobiDB-lite"/>
    </source>
</evidence>
<dbReference type="PRINTS" id="PR01040">
    <property type="entry name" value="TRNASYNTHTYR"/>
</dbReference>
<evidence type="ECO:0000256" key="7">
    <source>
        <dbReference type="ARBA" id="ARBA00023146"/>
    </source>
</evidence>
<dbReference type="InterPro" id="IPR014729">
    <property type="entry name" value="Rossmann-like_a/b/a_fold"/>
</dbReference>
<dbReference type="Gene3D" id="3.10.290.10">
    <property type="entry name" value="RNA-binding S4 domain"/>
    <property type="match status" value="1"/>
</dbReference>
<comment type="subunit">
    <text evidence="9">Homodimer.</text>
</comment>
<dbReference type="PANTHER" id="PTHR11766">
    <property type="entry name" value="TYROSYL-TRNA SYNTHETASE"/>
    <property type="match status" value="1"/>
</dbReference>
<feature type="binding site" evidence="9">
    <location>
        <position position="221"/>
    </location>
    <ligand>
        <name>L-tyrosine</name>
        <dbReference type="ChEBI" id="CHEBI:58315"/>
    </ligand>
</feature>
<dbReference type="PROSITE" id="PS50889">
    <property type="entry name" value="S4"/>
    <property type="match status" value="1"/>
</dbReference>
<feature type="short sequence motif" description="'HIGH' region" evidence="9">
    <location>
        <begin position="85"/>
        <end position="94"/>
    </location>
</feature>
<evidence type="ECO:0000256" key="3">
    <source>
        <dbReference type="ARBA" id="ARBA00022741"/>
    </source>
</evidence>
<dbReference type="SUPFAM" id="SSF55174">
    <property type="entry name" value="Alpha-L RNA-binding motif"/>
    <property type="match status" value="1"/>
</dbReference>
<dbReference type="EC" id="6.1.1.1" evidence="9"/>
<evidence type="ECO:0000256" key="9">
    <source>
        <dbReference type="HAMAP-Rule" id="MF_02006"/>
    </source>
</evidence>
<dbReference type="InterPro" id="IPR002305">
    <property type="entry name" value="aa-tRNA-synth_Ic"/>
</dbReference>
<accession>A0A5Q2RI44</accession>
<dbReference type="CDD" id="cd00165">
    <property type="entry name" value="S4"/>
    <property type="match status" value="1"/>
</dbReference>
<evidence type="ECO:0000256" key="2">
    <source>
        <dbReference type="ARBA" id="ARBA00022598"/>
    </source>
</evidence>
<comment type="similarity">
    <text evidence="9">Belongs to the class-I aminoacyl-tRNA synthetase family. TyrS type 1 subfamily.</text>
</comment>
<keyword evidence="2 9" id="KW-0436">Ligase</keyword>
<dbReference type="InterPro" id="IPR054608">
    <property type="entry name" value="SYY-like_C"/>
</dbReference>
<dbReference type="GO" id="GO:0006437">
    <property type="term" value="P:tyrosyl-tRNA aminoacylation"/>
    <property type="evidence" value="ECO:0007669"/>
    <property type="project" value="UniProtKB-UniRule"/>
</dbReference>
<comment type="function">
    <text evidence="9">Catalyzes the attachment of tyrosine to tRNA(Tyr) in a two-step reaction: tyrosine is first activated by ATP to form Tyr-AMP and then transferred to the acceptor end of tRNA(Tyr).</text>
</comment>
<dbReference type="InterPro" id="IPR036986">
    <property type="entry name" value="S4_RNA-bd_sf"/>
</dbReference>
<dbReference type="PROSITE" id="PS00178">
    <property type="entry name" value="AA_TRNA_LIGASE_I"/>
    <property type="match status" value="1"/>
</dbReference>
<evidence type="ECO:0000256" key="1">
    <source>
        <dbReference type="ARBA" id="ARBA00022490"/>
    </source>
</evidence>
<comment type="catalytic activity">
    <reaction evidence="8 9">
        <text>tRNA(Tyr) + L-tyrosine + ATP = L-tyrosyl-tRNA(Tyr) + AMP + diphosphate + H(+)</text>
        <dbReference type="Rhea" id="RHEA:10220"/>
        <dbReference type="Rhea" id="RHEA-COMP:9706"/>
        <dbReference type="Rhea" id="RHEA-COMP:9707"/>
        <dbReference type="ChEBI" id="CHEBI:15378"/>
        <dbReference type="ChEBI" id="CHEBI:30616"/>
        <dbReference type="ChEBI" id="CHEBI:33019"/>
        <dbReference type="ChEBI" id="CHEBI:58315"/>
        <dbReference type="ChEBI" id="CHEBI:78442"/>
        <dbReference type="ChEBI" id="CHEBI:78536"/>
        <dbReference type="ChEBI" id="CHEBI:456215"/>
        <dbReference type="EC" id="6.1.1.1"/>
    </reaction>
</comment>
<dbReference type="GO" id="GO:0003723">
    <property type="term" value="F:RNA binding"/>
    <property type="evidence" value="ECO:0007669"/>
    <property type="project" value="UniProtKB-KW"/>
</dbReference>
<feature type="domain" description="Tyrosine--tRNA ligase SYY-like C-terminal" evidence="12">
    <location>
        <begin position="385"/>
        <end position="468"/>
    </location>
</feature>
<feature type="binding site" evidence="9">
    <location>
        <position position="80"/>
    </location>
    <ligand>
        <name>L-tyrosine</name>
        <dbReference type="ChEBI" id="CHEBI:58315"/>
    </ligand>
</feature>
<feature type="binding site" evidence="9">
    <location>
        <position position="217"/>
    </location>
    <ligand>
        <name>L-tyrosine</name>
        <dbReference type="ChEBI" id="CHEBI:58315"/>
    </ligand>
</feature>
<dbReference type="CDD" id="cd00805">
    <property type="entry name" value="TyrRS_core"/>
    <property type="match status" value="1"/>
</dbReference>
<feature type="compositionally biased region" description="Polar residues" evidence="11">
    <location>
        <begin position="1"/>
        <end position="10"/>
    </location>
</feature>
<dbReference type="InterPro" id="IPR002307">
    <property type="entry name" value="Tyr-tRNA-ligase"/>
</dbReference>
<evidence type="ECO:0000256" key="6">
    <source>
        <dbReference type="ARBA" id="ARBA00022917"/>
    </source>
</evidence>
<dbReference type="Gene3D" id="3.40.50.620">
    <property type="entry name" value="HUPs"/>
    <property type="match status" value="1"/>
</dbReference>
<organism evidence="13 14">
    <name type="scientific">Actinomarinicola tropica</name>
    <dbReference type="NCBI Taxonomy" id="2789776"/>
    <lineage>
        <taxon>Bacteria</taxon>
        <taxon>Bacillati</taxon>
        <taxon>Actinomycetota</taxon>
        <taxon>Acidimicrobiia</taxon>
        <taxon>Acidimicrobiales</taxon>
        <taxon>Iamiaceae</taxon>
        <taxon>Actinomarinicola</taxon>
    </lineage>
</organism>
<proteinExistence type="inferred from homology"/>
<keyword evidence="4 9" id="KW-0067">ATP-binding</keyword>
<keyword evidence="14" id="KW-1185">Reference proteome</keyword>
<dbReference type="InterPro" id="IPR024088">
    <property type="entry name" value="Tyr-tRNA-ligase_bac-type"/>
</dbReference>
<dbReference type="NCBIfam" id="TIGR00234">
    <property type="entry name" value="tyrS"/>
    <property type="match status" value="1"/>
</dbReference>
<evidence type="ECO:0000313" key="14">
    <source>
        <dbReference type="Proteomes" id="UP000334019"/>
    </source>
</evidence>
<feature type="binding site" evidence="9">
    <location>
        <position position="280"/>
    </location>
    <ligand>
        <name>ATP</name>
        <dbReference type="ChEBI" id="CHEBI:30616"/>
    </ligand>
</feature>
<dbReference type="Gene3D" id="1.10.240.10">
    <property type="entry name" value="Tyrosyl-Transfer RNA Synthetase"/>
    <property type="match status" value="1"/>
</dbReference>
<evidence type="ECO:0000256" key="8">
    <source>
        <dbReference type="ARBA" id="ARBA00048248"/>
    </source>
</evidence>
<name>A0A5Q2RI44_9ACTN</name>
<gene>
    <name evidence="9" type="primary">tyrS</name>
    <name evidence="13" type="ORF">GH723_08955</name>
</gene>
<dbReference type="GO" id="GO:0005524">
    <property type="term" value="F:ATP binding"/>
    <property type="evidence" value="ECO:0007669"/>
    <property type="project" value="UniProtKB-UniRule"/>
</dbReference>
<keyword evidence="3 9" id="KW-0547">Nucleotide-binding</keyword>
<dbReference type="Pfam" id="PF00579">
    <property type="entry name" value="tRNA-synt_1b"/>
    <property type="match status" value="1"/>
</dbReference>
<dbReference type="SUPFAM" id="SSF52374">
    <property type="entry name" value="Nucleotidylyl transferase"/>
    <property type="match status" value="1"/>
</dbReference>
<feature type="region of interest" description="Disordered" evidence="11">
    <location>
        <begin position="1"/>
        <end position="31"/>
    </location>
</feature>
<dbReference type="InterPro" id="IPR024107">
    <property type="entry name" value="Tyr-tRNA-ligase_bac_1"/>
</dbReference>
<dbReference type="PANTHER" id="PTHR11766:SF0">
    <property type="entry name" value="TYROSINE--TRNA LIGASE, MITOCHONDRIAL"/>
    <property type="match status" value="1"/>
</dbReference>
<dbReference type="FunFam" id="3.40.50.620:FF:000008">
    <property type="entry name" value="Tyrosine--tRNA ligase"/>
    <property type="match status" value="1"/>
</dbReference>
<reference evidence="13 14" key="1">
    <citation type="submission" date="2019-11" db="EMBL/GenBank/DDBJ databases">
        <authorList>
            <person name="He Y."/>
        </authorList>
    </citation>
    <scope>NUCLEOTIDE SEQUENCE [LARGE SCALE GENOMIC DNA]</scope>
    <source>
        <strain evidence="13 14">SCSIO 58843</strain>
    </source>
</reference>
<evidence type="ECO:0000259" key="12">
    <source>
        <dbReference type="Pfam" id="PF22421"/>
    </source>
</evidence>
<evidence type="ECO:0000313" key="13">
    <source>
        <dbReference type="EMBL" id="QGG95214.1"/>
    </source>
</evidence>
<dbReference type="GO" id="GO:0005829">
    <property type="term" value="C:cytosol"/>
    <property type="evidence" value="ECO:0007669"/>
    <property type="project" value="TreeGrafter"/>
</dbReference>
<evidence type="ECO:0000256" key="10">
    <source>
        <dbReference type="PROSITE-ProRule" id="PRU00182"/>
    </source>
</evidence>
<dbReference type="GO" id="GO:0004831">
    <property type="term" value="F:tyrosine-tRNA ligase activity"/>
    <property type="evidence" value="ECO:0007669"/>
    <property type="project" value="UniProtKB-UniRule"/>
</dbReference>
<dbReference type="Pfam" id="PF22421">
    <property type="entry name" value="SYY_C-terminal"/>
    <property type="match status" value="1"/>
</dbReference>
<comment type="subcellular location">
    <subcellularLocation>
        <location evidence="9">Cytoplasm</location>
    </subcellularLocation>
</comment>
<keyword evidence="6 9" id="KW-0648">Protein biosynthesis</keyword>
<evidence type="ECO:0000256" key="4">
    <source>
        <dbReference type="ARBA" id="ARBA00022840"/>
    </source>
</evidence>
<keyword evidence="1 9" id="KW-0963">Cytoplasm</keyword>
<feature type="short sequence motif" description="'KMSKS' region" evidence="9">
    <location>
        <begin position="277"/>
        <end position="281"/>
    </location>
</feature>
<dbReference type="Proteomes" id="UP000334019">
    <property type="component" value="Chromosome"/>
</dbReference>
<dbReference type="EMBL" id="CP045851">
    <property type="protein sequence ID" value="QGG95214.1"/>
    <property type="molecule type" value="Genomic_DNA"/>
</dbReference>
<keyword evidence="7 9" id="KW-0030">Aminoacyl-tRNA synthetase</keyword>
<protein>
    <recommendedName>
        <fullName evidence="9">Tyrosine--tRNA ligase</fullName>
        <ecNumber evidence="9">6.1.1.1</ecNumber>
    </recommendedName>
    <alternativeName>
        <fullName evidence="9">Tyrosyl-tRNA synthetase</fullName>
        <shortName evidence="9">TyrRS</shortName>
    </alternativeName>
</protein>
<dbReference type="KEGG" id="atq:GH723_08955"/>
<dbReference type="InterPro" id="IPR001412">
    <property type="entry name" value="aa-tRNA-synth_I_CS"/>
</dbReference>
<evidence type="ECO:0000256" key="5">
    <source>
        <dbReference type="ARBA" id="ARBA00022884"/>
    </source>
</evidence>
<sequence>MGPLSPTNGLGTDHPGGGHTAWCDGPASEWTLPPRPGHHDRVSETGAAILDDLAARGLIHDSTDLKELRSRLAEGPITVYYGCDPTADSLHVGHLIGLLVMRRFQDAGHRPIVLAGGATGMIGDPGGRSEERNLLDDATLARNLEGIVPQLRQFLDFEDGATGARLVDNRSWTVSMTAIDFLRDVGKLVTVNQMLAKEAVRSRIEGEHGISYTEFSYMLLQANDFVQLAELEGCEMQVGGSDQWGNIALGVDLVRRRLGRQAHAVTWPLLTRADGTKYGKSASGEQMWLGAHRTSPYRLYQGWMQADDADVRRLLLQLTLLPVAEAEAVADEHEAAPERRIGQRRLAAELVTLIHGPDAAEAAAAASDVLFGGGSIAEASLATLETLAEEVPSTPVARQRVADGPSVVDLAAEVGLTSSKSEARKLAAQGGLSLNGVAVDESRTVGVDDLLHGRIAVLRKGKRHYHLVVAGG</sequence>